<organism evidence="3">
    <name type="scientific">Daucus carota subsp. sativus</name>
    <name type="common">Carrot</name>
    <dbReference type="NCBI Taxonomy" id="79200"/>
    <lineage>
        <taxon>Eukaryota</taxon>
        <taxon>Viridiplantae</taxon>
        <taxon>Streptophyta</taxon>
        <taxon>Embryophyta</taxon>
        <taxon>Tracheophyta</taxon>
        <taxon>Spermatophyta</taxon>
        <taxon>Magnoliopsida</taxon>
        <taxon>eudicotyledons</taxon>
        <taxon>Gunneridae</taxon>
        <taxon>Pentapetalae</taxon>
        <taxon>asterids</taxon>
        <taxon>campanulids</taxon>
        <taxon>Apiales</taxon>
        <taxon>Apiaceae</taxon>
        <taxon>Apioideae</taxon>
        <taxon>Scandiceae</taxon>
        <taxon>Daucinae</taxon>
        <taxon>Daucus</taxon>
        <taxon>Daucus sect. Daucus</taxon>
    </lineage>
</organism>
<dbReference type="EMBL" id="CP093349">
    <property type="protein sequence ID" value="WOH09705.1"/>
    <property type="molecule type" value="Genomic_DNA"/>
</dbReference>
<feature type="compositionally biased region" description="Basic and acidic residues" evidence="1">
    <location>
        <begin position="1487"/>
        <end position="1507"/>
    </location>
</feature>
<dbReference type="InterPro" id="IPR012417">
    <property type="entry name" value="CaM-bd_dom_pln"/>
</dbReference>
<accession>A0A161ZM05</accession>
<dbReference type="Gramene" id="KZM88332">
    <property type="protein sequence ID" value="KZM88332"/>
    <property type="gene ID" value="DCAR_025407"/>
</dbReference>
<dbReference type="EMBL" id="LNRQ01000007">
    <property type="protein sequence ID" value="KZM88332.1"/>
    <property type="molecule type" value="Genomic_DNA"/>
</dbReference>
<evidence type="ECO:0000259" key="2">
    <source>
        <dbReference type="SMART" id="SM01054"/>
    </source>
</evidence>
<reference evidence="4" key="2">
    <citation type="submission" date="2022-03" db="EMBL/GenBank/DDBJ databases">
        <title>Draft title - Genomic analysis of global carrot germplasm unveils the trajectory of domestication and the origin of high carotenoid orange carrot.</title>
        <authorList>
            <person name="Iorizzo M."/>
            <person name="Ellison S."/>
            <person name="Senalik D."/>
            <person name="Macko-Podgorni A."/>
            <person name="Grzebelus D."/>
            <person name="Bostan H."/>
            <person name="Rolling W."/>
            <person name="Curaba J."/>
            <person name="Simon P."/>
        </authorList>
    </citation>
    <scope>NUCLEOTIDE SEQUENCE</scope>
    <source>
        <tissue evidence="4">Leaf</tissue>
    </source>
</reference>
<feature type="compositionally biased region" description="Basic and acidic residues" evidence="1">
    <location>
        <begin position="1332"/>
        <end position="1343"/>
    </location>
</feature>
<evidence type="ECO:0000313" key="4">
    <source>
        <dbReference type="EMBL" id="WOH09705.1"/>
    </source>
</evidence>
<name>A0A161ZM05_DAUCS</name>
<dbReference type="OMA" id="ENQYDEH"/>
<feature type="domain" description="Calmodulin-binding" evidence="2">
    <location>
        <begin position="1854"/>
        <end position="1968"/>
    </location>
</feature>
<dbReference type="PANTHER" id="PTHR33349:SF41">
    <property type="entry name" value="EMB|CAB62594.1"/>
    <property type="match status" value="1"/>
</dbReference>
<feature type="region of interest" description="Disordered" evidence="1">
    <location>
        <begin position="1486"/>
        <end position="1507"/>
    </location>
</feature>
<dbReference type="Proteomes" id="UP000077755">
    <property type="component" value="Chromosome 7"/>
</dbReference>
<dbReference type="SMART" id="SM01054">
    <property type="entry name" value="CaM_binding"/>
    <property type="match status" value="1"/>
</dbReference>
<feature type="compositionally biased region" description="Low complexity" evidence="1">
    <location>
        <begin position="1316"/>
        <end position="1331"/>
    </location>
</feature>
<reference evidence="3" key="1">
    <citation type="journal article" date="2016" name="Nat. Genet.">
        <title>A high-quality carrot genome assembly provides new insights into carotenoid accumulation and asterid genome evolution.</title>
        <authorList>
            <person name="Iorizzo M."/>
            <person name="Ellison S."/>
            <person name="Senalik D."/>
            <person name="Zeng P."/>
            <person name="Satapoomin P."/>
            <person name="Huang J."/>
            <person name="Bowman M."/>
            <person name="Iovene M."/>
            <person name="Sanseverino W."/>
            <person name="Cavagnaro P."/>
            <person name="Yildiz M."/>
            <person name="Macko-Podgorni A."/>
            <person name="Moranska E."/>
            <person name="Grzebelus E."/>
            <person name="Grzebelus D."/>
            <person name="Ashrafi H."/>
            <person name="Zheng Z."/>
            <person name="Cheng S."/>
            <person name="Spooner D."/>
            <person name="Van Deynze A."/>
            <person name="Simon P."/>
        </authorList>
    </citation>
    <scope>NUCLEOTIDE SEQUENCE [LARGE SCALE GENOMIC DNA]</scope>
    <source>
        <tissue evidence="3">Leaf</tissue>
    </source>
</reference>
<gene>
    <name evidence="3" type="ORF">DCAR_025407</name>
    <name evidence="4" type="ORF">DCAR_0729163</name>
</gene>
<protein>
    <recommendedName>
        <fullName evidence="2">Calmodulin-binding domain-containing protein</fullName>
    </recommendedName>
</protein>
<evidence type="ECO:0000313" key="3">
    <source>
        <dbReference type="EMBL" id="KZM88332.1"/>
    </source>
</evidence>
<feature type="compositionally biased region" description="Polar residues" evidence="1">
    <location>
        <begin position="27"/>
        <end position="39"/>
    </location>
</feature>
<dbReference type="PANTHER" id="PTHR33349">
    <property type="entry name" value="EMB|CAB62594.1"/>
    <property type="match status" value="1"/>
</dbReference>
<feature type="region of interest" description="Disordered" evidence="1">
    <location>
        <begin position="1"/>
        <end position="45"/>
    </location>
</feature>
<sequence length="1980" mass="224276">MGASKYWLQRKTSKAEKGNQRNKSRNVKGNSSGTSSASTHLRAPDGSCVDVCTCKKGHFSPLKAWKPERITSPSDTQKYLGSEVLFQKLKNSIIQLKPSLNGRTKSSQQDIKGTTPALKNTSSAVKLRPSLDLNRSSEPPGITKTEIPLLSKKFQVINYYPSDIRIFKYNESVISSPNSSQGSTGQLVAGSLFLSPTSSISLYSTTKTDSPSIKPFERGVVSPFRRKFSTGGLFSAAQNHKKGKAESKKFLDEKEQVSVKNLDIVDYPIEDDILKQVRNDSITKVFPSSSPLSKLEHTFDIDETKFLIVDDPVAEQRLDSMQTDIRSDIPPSIYPMSPSMMKLIDDNDQMKILYVSDAENKMSEEQTQTNIQSKISASTTSLSQCTMPLTLDMTSPNKILEPIQIASQSQLLTSTSPLSKLAMKSNHDNDSTKNLQDDVTSEKRLLEPMQISVHAQISPSTSPLSQSATEFTHDDDHAKILYVVDDAPKNEMLTSIQTDVHVQNSPSSSPLSQYVVRSTHENEPIIILNESNAVDESEMLEPMHTDGHNKFSTSTTPSSNCTDDYSFSPTTPLFRSIVTYSRDNNQSKIMNVNDTTTENKILKPVQTDGHSRISPSTSPFSKLNIKIPSEKELAINPKVDVEITNKASEPIQTDDHMQVASSTFSLSRSNEKYNYDYGQANDFYIVDSVFKNTMLETPVDSLSKNEVFNSRDESVEKIDDRDYNLSSASPSTLPVSKSSIKLTCNTNPTRNLHMDDVIMVNAVCDPIRNDYQIQVSPSSSRISRSYEKLTHDNDQTKFSYMVDMPSKNEMLEPMQTDGYNEILPSPSYMPPHGVTSTHDNEREKFLYVNDAIVGSETLKVMQNDGDDQKISSTSPVPMPIVKLTHDNDKAPILHLNGATTMKNISELEQIDNFSQISPCTSFLSPSFMTLTHDNSQAKFLYENDTISEDENLELMQNDDYTKVLPSTSHLSQSVLKLTHDDDHTKNVHVHNAATQNEILKPVQIGGHGQISSSTSPLSNSVMKNNLDNDETEYLHLDDVTIKTKMLRPVQIDDHIEIFPPTFSLSPSEERLTNDTNQAEFLYMIDAESKNKQLKLMQIDGNIQNSPSTNSFSQNEVTITQNNEEKILHVNHTTDENEMLQLMQTNDQSQILISPSSQSRSAMRLAHNCDGKQILNMNGTIIEKEMLELMQNDGHDYNREQILHVNDATIEKERLELLQNDGHGQNVPSTSKVFQPTLKPTHEKDQTKSWHVDNIAVETDILEPVRIDDHSQISPSMSSSSQTKMIMKYTHDNDQMKILHLLDVATENNVSELVQTHNHSQSSQHSSSLSQSTEKHTHDNDKTKILHMVDASTTNDMLESNNHSQISASISPLSILNIELTHDDDHAKILHMVEIPENEMLESDQTDGHIQFSHSASHADDDESLESECSDIKDDDIYKDIDGRINKDFEPTGIYDSEDSQYAVVTNDINLENVDFENLNKVDTPIYMHDRNPKKDNQYTSEDKDGMSKFKRENIVDLQNKNDVPEKPEFIQEKVVKNDNGIKKFCENRRLQNREMTDNTNATSPNSIYNDNYYSEDSNYTCGEMDRFMTRSGDVVDISRVDSLKGKHYRNGRSNKQFPPEEDHLVVKRKFRRDITVELESENEVLDILEFRQGRVVEDGDGMEREIGGNTYTADHGFEYIDDYYSEDSKCGCPENEIVEFNSENDDFVNVRRVDIKGKHHRHLKKGKNFNFEGFSPASKCKFRRGRILDMQTQDDIPRWLNFSRGKVIENDIKTYVDRTRLKSREIGDNTNTTSPDSEYTESYYSEDSEYAQSEHEFIPQNEDVASINKADLLQAKHRKNSRKGRQFILQEDSPAYRCKFMKGRIMDLQNDNDVARRLAFRRVRGIENDDDTGTYVRRRKFKNSESVDNVSTTNHDSKKVVLKHQEMHEKKDELCLFNDVIEETVTMLSKNRKSKVKALVGAFETVISLQDRSLARITPH</sequence>
<dbReference type="GO" id="GO:0005516">
    <property type="term" value="F:calmodulin binding"/>
    <property type="evidence" value="ECO:0007669"/>
    <property type="project" value="InterPro"/>
</dbReference>
<keyword evidence="5" id="KW-1185">Reference proteome</keyword>
<dbReference type="Pfam" id="PF07839">
    <property type="entry name" value="CaM_binding"/>
    <property type="match status" value="1"/>
</dbReference>
<feature type="region of interest" description="Disordered" evidence="1">
    <location>
        <begin position="1313"/>
        <end position="1343"/>
    </location>
</feature>
<evidence type="ECO:0000313" key="5">
    <source>
        <dbReference type="Proteomes" id="UP000077755"/>
    </source>
</evidence>
<proteinExistence type="predicted"/>
<evidence type="ECO:0000256" key="1">
    <source>
        <dbReference type="SAM" id="MobiDB-lite"/>
    </source>
</evidence>